<organism evidence="1 2">
    <name type="scientific">Dorcoceras hygrometricum</name>
    <dbReference type="NCBI Taxonomy" id="472368"/>
    <lineage>
        <taxon>Eukaryota</taxon>
        <taxon>Viridiplantae</taxon>
        <taxon>Streptophyta</taxon>
        <taxon>Embryophyta</taxon>
        <taxon>Tracheophyta</taxon>
        <taxon>Spermatophyta</taxon>
        <taxon>Magnoliopsida</taxon>
        <taxon>eudicotyledons</taxon>
        <taxon>Gunneridae</taxon>
        <taxon>Pentapetalae</taxon>
        <taxon>asterids</taxon>
        <taxon>lamiids</taxon>
        <taxon>Lamiales</taxon>
        <taxon>Gesneriaceae</taxon>
        <taxon>Didymocarpoideae</taxon>
        <taxon>Trichosporeae</taxon>
        <taxon>Loxocarpinae</taxon>
        <taxon>Dorcoceras</taxon>
    </lineage>
</organism>
<evidence type="ECO:0000313" key="2">
    <source>
        <dbReference type="Proteomes" id="UP000250235"/>
    </source>
</evidence>
<dbReference type="Proteomes" id="UP000250235">
    <property type="component" value="Unassembled WGS sequence"/>
</dbReference>
<name>A0A2Z7AWN6_9LAMI</name>
<keyword evidence="2" id="KW-1185">Reference proteome</keyword>
<sequence length="120" mass="13791">MRRRLERHVNVRGYCSSDLGNLSIIIKDFDRSLPVVSRYLEDISSHSDLSKSGSVGLLLLTRFILYLFRRFAISWKKFVKEATLCSLLPIEQICFSVQVSDLCARDLVVVIIAQKVKVRM</sequence>
<evidence type="ECO:0000313" key="1">
    <source>
        <dbReference type="EMBL" id="KZV26265.1"/>
    </source>
</evidence>
<protein>
    <submittedName>
        <fullName evidence="1">Uncharacterized protein</fullName>
    </submittedName>
</protein>
<proteinExistence type="predicted"/>
<accession>A0A2Z7AWN6</accession>
<dbReference type="AlphaFoldDB" id="A0A2Z7AWN6"/>
<gene>
    <name evidence="1" type="ORF">F511_41974</name>
</gene>
<reference evidence="1 2" key="1">
    <citation type="journal article" date="2015" name="Proc. Natl. Acad. Sci. U.S.A.">
        <title>The resurrection genome of Boea hygrometrica: A blueprint for survival of dehydration.</title>
        <authorList>
            <person name="Xiao L."/>
            <person name="Yang G."/>
            <person name="Zhang L."/>
            <person name="Yang X."/>
            <person name="Zhao S."/>
            <person name="Ji Z."/>
            <person name="Zhou Q."/>
            <person name="Hu M."/>
            <person name="Wang Y."/>
            <person name="Chen M."/>
            <person name="Xu Y."/>
            <person name="Jin H."/>
            <person name="Xiao X."/>
            <person name="Hu G."/>
            <person name="Bao F."/>
            <person name="Hu Y."/>
            <person name="Wan P."/>
            <person name="Li L."/>
            <person name="Deng X."/>
            <person name="Kuang T."/>
            <person name="Xiang C."/>
            <person name="Zhu J.K."/>
            <person name="Oliver M.J."/>
            <person name="He Y."/>
        </authorList>
    </citation>
    <scope>NUCLEOTIDE SEQUENCE [LARGE SCALE GENOMIC DNA]</scope>
    <source>
        <strain evidence="2">cv. XS01</strain>
    </source>
</reference>
<dbReference type="EMBL" id="KV011418">
    <property type="protein sequence ID" value="KZV26265.1"/>
    <property type="molecule type" value="Genomic_DNA"/>
</dbReference>